<evidence type="ECO:0000313" key="4">
    <source>
        <dbReference type="Proteomes" id="UP000315440"/>
    </source>
</evidence>
<accession>A0A5C5ZI51</accession>
<name>A0A5C5ZI51_9BACT</name>
<sequence>MNDPSASSTPQVPPAQTAGDGWEDCAPGQLAALGGRLRARSARRRWAVQGVGLAACVLLAAGVWGVSTLSAEEPPAARINCRECRKHFEAYEAFLTSKFWEADAKFEKGLARSMDAHLTRCNRCRNRFSDRFPGVLPTTVAMALPLVLYAQRRRRR</sequence>
<feature type="compositionally biased region" description="Polar residues" evidence="1">
    <location>
        <begin position="1"/>
        <end position="10"/>
    </location>
</feature>
<keyword evidence="4" id="KW-1185">Reference proteome</keyword>
<feature type="transmembrane region" description="Helical" evidence="2">
    <location>
        <begin position="132"/>
        <end position="150"/>
    </location>
</feature>
<dbReference type="AlphaFoldDB" id="A0A5C5ZI51"/>
<feature type="transmembrane region" description="Helical" evidence="2">
    <location>
        <begin position="46"/>
        <end position="66"/>
    </location>
</feature>
<keyword evidence="2" id="KW-0472">Membrane</keyword>
<keyword evidence="2" id="KW-0812">Transmembrane</keyword>
<protein>
    <submittedName>
        <fullName evidence="3">Uncharacterized protein</fullName>
    </submittedName>
</protein>
<reference evidence="3 4" key="1">
    <citation type="submission" date="2019-02" db="EMBL/GenBank/DDBJ databases">
        <title>Deep-cultivation of Planctomycetes and their phenomic and genomic characterization uncovers novel biology.</title>
        <authorList>
            <person name="Wiegand S."/>
            <person name="Jogler M."/>
            <person name="Boedeker C."/>
            <person name="Pinto D."/>
            <person name="Vollmers J."/>
            <person name="Rivas-Marin E."/>
            <person name="Kohn T."/>
            <person name="Peeters S.H."/>
            <person name="Heuer A."/>
            <person name="Rast P."/>
            <person name="Oberbeckmann S."/>
            <person name="Bunk B."/>
            <person name="Jeske O."/>
            <person name="Meyerdierks A."/>
            <person name="Storesund J.E."/>
            <person name="Kallscheuer N."/>
            <person name="Luecker S."/>
            <person name="Lage O.M."/>
            <person name="Pohl T."/>
            <person name="Merkel B.J."/>
            <person name="Hornburger P."/>
            <person name="Mueller R.-W."/>
            <person name="Bruemmer F."/>
            <person name="Labrenz M."/>
            <person name="Spormann A.M."/>
            <person name="Op Den Camp H."/>
            <person name="Overmann J."/>
            <person name="Amann R."/>
            <person name="Jetten M.S.M."/>
            <person name="Mascher T."/>
            <person name="Medema M.H."/>
            <person name="Devos D.P."/>
            <person name="Kaster A.-K."/>
            <person name="Ovreas L."/>
            <person name="Rohde M."/>
            <person name="Galperin M.Y."/>
            <person name="Jogler C."/>
        </authorList>
    </citation>
    <scope>NUCLEOTIDE SEQUENCE [LARGE SCALE GENOMIC DNA]</scope>
    <source>
        <strain evidence="3 4">Mal64</strain>
    </source>
</reference>
<evidence type="ECO:0000256" key="1">
    <source>
        <dbReference type="SAM" id="MobiDB-lite"/>
    </source>
</evidence>
<feature type="region of interest" description="Disordered" evidence="1">
    <location>
        <begin position="1"/>
        <end position="22"/>
    </location>
</feature>
<dbReference type="EMBL" id="SJPQ01000003">
    <property type="protein sequence ID" value="TWT87089.1"/>
    <property type="molecule type" value="Genomic_DNA"/>
</dbReference>
<evidence type="ECO:0000313" key="3">
    <source>
        <dbReference type="EMBL" id="TWT87089.1"/>
    </source>
</evidence>
<proteinExistence type="predicted"/>
<dbReference type="OrthoDB" id="282225at2"/>
<organism evidence="3 4">
    <name type="scientific">Pseudobythopirellula maris</name>
    <dbReference type="NCBI Taxonomy" id="2527991"/>
    <lineage>
        <taxon>Bacteria</taxon>
        <taxon>Pseudomonadati</taxon>
        <taxon>Planctomycetota</taxon>
        <taxon>Planctomycetia</taxon>
        <taxon>Pirellulales</taxon>
        <taxon>Lacipirellulaceae</taxon>
        <taxon>Pseudobythopirellula</taxon>
    </lineage>
</organism>
<evidence type="ECO:0000256" key="2">
    <source>
        <dbReference type="SAM" id="Phobius"/>
    </source>
</evidence>
<comment type="caution">
    <text evidence="3">The sequence shown here is derived from an EMBL/GenBank/DDBJ whole genome shotgun (WGS) entry which is preliminary data.</text>
</comment>
<dbReference type="Proteomes" id="UP000315440">
    <property type="component" value="Unassembled WGS sequence"/>
</dbReference>
<dbReference type="RefSeq" id="WP_146400904.1">
    <property type="nucleotide sequence ID" value="NZ_SJPQ01000003.1"/>
</dbReference>
<keyword evidence="2" id="KW-1133">Transmembrane helix</keyword>
<gene>
    <name evidence="3" type="ORF">Mal64_26230</name>
</gene>